<dbReference type="KEGG" id="gmw:113515804"/>
<evidence type="ECO:0000313" key="3">
    <source>
        <dbReference type="Proteomes" id="UP001652740"/>
    </source>
</evidence>
<dbReference type="Gene3D" id="2.60.40.10">
    <property type="entry name" value="Immunoglobulins"/>
    <property type="match status" value="2"/>
</dbReference>
<organism evidence="3 4">
    <name type="scientific">Galleria mellonella</name>
    <name type="common">Greater wax moth</name>
    <dbReference type="NCBI Taxonomy" id="7137"/>
    <lineage>
        <taxon>Eukaryota</taxon>
        <taxon>Metazoa</taxon>
        <taxon>Ecdysozoa</taxon>
        <taxon>Arthropoda</taxon>
        <taxon>Hexapoda</taxon>
        <taxon>Insecta</taxon>
        <taxon>Pterygota</taxon>
        <taxon>Neoptera</taxon>
        <taxon>Endopterygota</taxon>
        <taxon>Lepidoptera</taxon>
        <taxon>Glossata</taxon>
        <taxon>Ditrysia</taxon>
        <taxon>Pyraloidea</taxon>
        <taxon>Pyralidae</taxon>
        <taxon>Galleriinae</taxon>
        <taxon>Galleria</taxon>
    </lineage>
</organism>
<gene>
    <name evidence="4" type="primary">LOC113515804</name>
</gene>
<feature type="signal peptide" evidence="1">
    <location>
        <begin position="1"/>
        <end position="28"/>
    </location>
</feature>
<dbReference type="Pfam" id="PF13927">
    <property type="entry name" value="Ig_3"/>
    <property type="match status" value="1"/>
</dbReference>
<dbReference type="GO" id="GO:0050808">
    <property type="term" value="P:synapse organization"/>
    <property type="evidence" value="ECO:0007669"/>
    <property type="project" value="TreeGrafter"/>
</dbReference>
<feature type="domain" description="Ig-like" evidence="2">
    <location>
        <begin position="299"/>
        <end position="399"/>
    </location>
</feature>
<evidence type="ECO:0000256" key="1">
    <source>
        <dbReference type="SAM" id="SignalP"/>
    </source>
</evidence>
<dbReference type="RefSeq" id="XP_031767148.1">
    <property type="nucleotide sequence ID" value="XM_031911288.2"/>
</dbReference>
<evidence type="ECO:0000313" key="4">
    <source>
        <dbReference type="RefSeq" id="XP_031767148.1"/>
    </source>
</evidence>
<dbReference type="InParanoid" id="A0A6J3C0C5"/>
<feature type="domain" description="Ig-like" evidence="2">
    <location>
        <begin position="224"/>
        <end position="295"/>
    </location>
</feature>
<dbReference type="SUPFAM" id="SSF48726">
    <property type="entry name" value="Immunoglobulin"/>
    <property type="match status" value="2"/>
</dbReference>
<dbReference type="SMART" id="SM00409">
    <property type="entry name" value="IG"/>
    <property type="match status" value="2"/>
</dbReference>
<feature type="chain" id="PRO_5026973364" evidence="1">
    <location>
        <begin position="29"/>
        <end position="449"/>
    </location>
</feature>
<dbReference type="PANTHER" id="PTHR23279">
    <property type="entry name" value="DEFECTIVE PROBOSCIS EXTENSION RESPONSE DPR -RELATED"/>
    <property type="match status" value="1"/>
</dbReference>
<dbReference type="InterPro" id="IPR037448">
    <property type="entry name" value="Zig-8"/>
</dbReference>
<reference evidence="4" key="1">
    <citation type="submission" date="2025-08" db="UniProtKB">
        <authorList>
            <consortium name="RefSeq"/>
        </authorList>
    </citation>
    <scope>IDENTIFICATION</scope>
    <source>
        <tissue evidence="4">Whole larvae</tissue>
    </source>
</reference>
<dbReference type="InterPro" id="IPR003599">
    <property type="entry name" value="Ig_sub"/>
</dbReference>
<dbReference type="FunCoup" id="A0A6J3C0C5">
    <property type="interactions" value="87"/>
</dbReference>
<keyword evidence="1" id="KW-0732">Signal</keyword>
<dbReference type="PROSITE" id="PS50835">
    <property type="entry name" value="IG_LIKE"/>
    <property type="match status" value="2"/>
</dbReference>
<dbReference type="OrthoDB" id="190835at2759"/>
<evidence type="ECO:0000259" key="2">
    <source>
        <dbReference type="PROSITE" id="PS50835"/>
    </source>
</evidence>
<keyword evidence="3" id="KW-1185">Reference proteome</keyword>
<proteinExistence type="predicted"/>
<accession>A0A6J3C0C5</accession>
<dbReference type="InterPro" id="IPR013783">
    <property type="entry name" value="Ig-like_fold"/>
</dbReference>
<dbReference type="InterPro" id="IPR007110">
    <property type="entry name" value="Ig-like_dom"/>
</dbReference>
<protein>
    <submittedName>
        <fullName evidence="4">Uncharacterized protein LOC113515804</fullName>
    </submittedName>
</protein>
<dbReference type="InterPro" id="IPR013106">
    <property type="entry name" value="Ig_V-set"/>
</dbReference>
<dbReference type="PANTHER" id="PTHR23279:SF2">
    <property type="entry name" value="DEFECTIVE PROBOSCIS EXTENSION RESPONSE 19, ISOFORM A"/>
    <property type="match status" value="1"/>
</dbReference>
<sequence>MFCCKELKLLYATVVLLLEAELLVNTGAMESKRSSILVAQNADDLKSLELCTSRNQQRLGSVFGNFTRHHKKGHRRRTTTTTTQTTITYTTNDNDEETTEPYKLTTDNVLNTESYPKLPKPLRLSSSVLDKDYSEDVHNIDNIIQEEVNQLIDRERHHMKYDRIYDNKESFNELDEQALSKSLNKVKKMYRDSTAFSVNKVNGKGGKNGIFLTENCTTVIAQIGTTAILHCEVSDITENTVTWIRKKDYSLLSVGLVTYSADSRFFSAHGRHVKDWALHIRFATSADAGYYECQVPTHPPTSIFFKLVLVAAYAEIVGESEKIIHEGSMLRLICIVKRSTEPPSYVFWYFENRMINYDLNGVNVHNGRQTSELVIGKAEPKHAGNYTCVPANAKAASVTVHVVQSETPAAMQHGNNSSATNQQIYSLVHLLAVMVSLRIILMLNYLEFG</sequence>
<name>A0A6J3C0C5_GALME</name>
<dbReference type="Proteomes" id="UP001652740">
    <property type="component" value="Unplaced"/>
</dbReference>
<dbReference type="GO" id="GO:0032589">
    <property type="term" value="C:neuron projection membrane"/>
    <property type="evidence" value="ECO:0007669"/>
    <property type="project" value="TreeGrafter"/>
</dbReference>
<dbReference type="InterPro" id="IPR036179">
    <property type="entry name" value="Ig-like_dom_sf"/>
</dbReference>
<dbReference type="GeneID" id="113515804"/>
<dbReference type="AlphaFoldDB" id="A0A6J3C0C5"/>
<dbReference type="InterPro" id="IPR003598">
    <property type="entry name" value="Ig_sub2"/>
</dbReference>
<dbReference type="SMART" id="SM00408">
    <property type="entry name" value="IGc2"/>
    <property type="match status" value="2"/>
</dbReference>
<dbReference type="Pfam" id="PF07686">
    <property type="entry name" value="V-set"/>
    <property type="match status" value="1"/>
</dbReference>